<comment type="caution">
    <text evidence="1">The sequence shown here is derived from an EMBL/GenBank/DDBJ whole genome shotgun (WGS) entry which is preliminary data.</text>
</comment>
<accession>A0A1F6BVB3</accession>
<reference evidence="1 2" key="1">
    <citation type="journal article" date="2016" name="Nat. Commun.">
        <title>Thousands of microbial genomes shed light on interconnected biogeochemical processes in an aquifer system.</title>
        <authorList>
            <person name="Anantharaman K."/>
            <person name="Brown C.T."/>
            <person name="Hug L.A."/>
            <person name="Sharon I."/>
            <person name="Castelle C.J."/>
            <person name="Probst A.J."/>
            <person name="Thomas B.C."/>
            <person name="Singh A."/>
            <person name="Wilkins M.J."/>
            <person name="Karaoz U."/>
            <person name="Brodie E.L."/>
            <person name="Williams K.H."/>
            <person name="Hubbard S.S."/>
            <person name="Banfield J.F."/>
        </authorList>
    </citation>
    <scope>NUCLEOTIDE SEQUENCE [LARGE SCALE GENOMIC DNA]</scope>
</reference>
<sequence length="102" mass="12212">MSEEYKKPLVDSDLWTEEERMKSYKIRCVNSIIDEGIKNIPEKDGEIHIPLTDQYFDFFQEYRKEILKSFRDTFISTNLFRFSAIDFSSESKELVIKLKSNQ</sequence>
<proteinExistence type="predicted"/>
<evidence type="ECO:0000313" key="1">
    <source>
        <dbReference type="EMBL" id="OGG40859.1"/>
    </source>
</evidence>
<protein>
    <submittedName>
        <fullName evidence="1">Uncharacterized protein</fullName>
    </submittedName>
</protein>
<evidence type="ECO:0000313" key="2">
    <source>
        <dbReference type="Proteomes" id="UP000179014"/>
    </source>
</evidence>
<dbReference type="EMBL" id="MFKN01000024">
    <property type="protein sequence ID" value="OGG40859.1"/>
    <property type="molecule type" value="Genomic_DNA"/>
</dbReference>
<dbReference type="AlphaFoldDB" id="A0A1F6BVB3"/>
<name>A0A1F6BVB3_9BACT</name>
<gene>
    <name evidence="1" type="ORF">A2118_00505</name>
</gene>
<dbReference type="Proteomes" id="UP000179014">
    <property type="component" value="Unassembled WGS sequence"/>
</dbReference>
<organism evidence="1 2">
    <name type="scientific">Candidatus Kaiserbacteria bacterium GWA2_50_9</name>
    <dbReference type="NCBI Taxonomy" id="1798474"/>
    <lineage>
        <taxon>Bacteria</taxon>
        <taxon>Candidatus Kaiseribacteriota</taxon>
    </lineage>
</organism>